<dbReference type="EMBL" id="AP024597">
    <property type="protein sequence ID" value="BCU71502.1"/>
    <property type="molecule type" value="Genomic_DNA"/>
</dbReference>
<dbReference type="Proteomes" id="UP000825123">
    <property type="component" value="Chromosome"/>
</dbReference>
<accession>A0A8D5U936</accession>
<keyword evidence="2" id="KW-1185">Reference proteome</keyword>
<evidence type="ECO:0000313" key="1">
    <source>
        <dbReference type="EMBL" id="BCU71502.1"/>
    </source>
</evidence>
<organism evidence="1 2">
    <name type="scientific">Stygiolobus caldivivus</name>
    <dbReference type="NCBI Taxonomy" id="2824673"/>
    <lineage>
        <taxon>Archaea</taxon>
        <taxon>Thermoproteota</taxon>
        <taxon>Thermoprotei</taxon>
        <taxon>Sulfolobales</taxon>
        <taxon>Sulfolobaceae</taxon>
        <taxon>Stygiolobus</taxon>
    </lineage>
</organism>
<proteinExistence type="predicted"/>
<reference evidence="1 2" key="1">
    <citation type="submission" date="2021-04" db="EMBL/GenBank/DDBJ databases">
        <title>Complete genome sequence of Stygiolobus sp. KN-1.</title>
        <authorList>
            <person name="Nakamura K."/>
            <person name="Sakai H."/>
            <person name="Kurosawa N."/>
        </authorList>
    </citation>
    <scope>NUCLEOTIDE SEQUENCE [LARGE SCALE GENOMIC DNA]</scope>
    <source>
        <strain evidence="1 2">KN-1</strain>
    </source>
</reference>
<protein>
    <submittedName>
        <fullName evidence="1">Uncharacterized protein</fullName>
    </submittedName>
</protein>
<dbReference type="KEGG" id="csty:KN1_27990"/>
<dbReference type="AlphaFoldDB" id="A0A8D5U936"/>
<name>A0A8D5U936_9CREN</name>
<gene>
    <name evidence="1" type="ORF">KN1_27990</name>
</gene>
<sequence length="31" mass="3380">MVEEVSVAPGEIEQIVDRAVNRKGLWAPQGT</sequence>
<evidence type="ECO:0000313" key="2">
    <source>
        <dbReference type="Proteomes" id="UP000825123"/>
    </source>
</evidence>